<evidence type="ECO:0000313" key="4">
    <source>
        <dbReference type="Proteomes" id="UP000095284"/>
    </source>
</evidence>
<sequence length="352" mass="40779">MMPHYHQPLFGQQVVYHPSSMSPPQGQHVDCNPKKLEFKHFREQEFTVFNKSNMRMQILLTIPEGFNCSPIRRIVEPRMNFTFTIVAGAEAENGLMTMEVKRTNDNGLLQKTDVKLIVNDPNEQPAPVVISDNMMFYNEQKFSDFVVKVGEKEIHVSRAIISRHSEYFQALFKSDFDETTTGVLKVENFSEGTIENMLKFLYGDQVDLAQNADEMIQVASFYQIAPMVDKCIMTLVDAVDENNYHEMILLGHQLQNDKLYSKAMKLGAEKFYSFDKTKKRPANSDKNDRSKRSRLNRGQELEVVAEVRRYPFPAYDPFVQMRAGYLQQPQIQPNRGPRDLVEFGRIDEHDDE</sequence>
<evidence type="ECO:0000259" key="2">
    <source>
        <dbReference type="PROSITE" id="PS50097"/>
    </source>
</evidence>
<gene>
    <name evidence="3" type="ORF">BXYJ_LOCUS11500</name>
</gene>
<dbReference type="EMBL" id="CAJFCV020000005">
    <property type="protein sequence ID" value="CAG9122534.1"/>
    <property type="molecule type" value="Genomic_DNA"/>
</dbReference>
<reference evidence="6" key="1">
    <citation type="submission" date="2016-11" db="UniProtKB">
        <authorList>
            <consortium name="WormBaseParasite"/>
        </authorList>
    </citation>
    <scope>IDENTIFICATION</scope>
</reference>
<evidence type="ECO:0000313" key="3">
    <source>
        <dbReference type="EMBL" id="CAD5231404.1"/>
    </source>
</evidence>
<name>A0A1I7RT90_BURXY</name>
<dbReference type="Pfam" id="PF00651">
    <property type="entry name" value="BTB"/>
    <property type="match status" value="1"/>
</dbReference>
<dbReference type="InterPro" id="IPR000210">
    <property type="entry name" value="BTB/POZ_dom"/>
</dbReference>
<dbReference type="SMR" id="A0A1I7RT90"/>
<dbReference type="InterPro" id="IPR011333">
    <property type="entry name" value="SKP1/BTB/POZ_sf"/>
</dbReference>
<keyword evidence="5" id="KW-1185">Reference proteome</keyword>
<organism evidence="4 6">
    <name type="scientific">Bursaphelenchus xylophilus</name>
    <name type="common">Pinewood nematode worm</name>
    <name type="synonym">Aphelenchoides xylophilus</name>
    <dbReference type="NCBI Taxonomy" id="6326"/>
    <lineage>
        <taxon>Eukaryota</taxon>
        <taxon>Metazoa</taxon>
        <taxon>Ecdysozoa</taxon>
        <taxon>Nematoda</taxon>
        <taxon>Chromadorea</taxon>
        <taxon>Rhabditida</taxon>
        <taxon>Tylenchina</taxon>
        <taxon>Tylenchomorpha</taxon>
        <taxon>Aphelenchoidea</taxon>
        <taxon>Aphelenchoididae</taxon>
        <taxon>Bursaphelenchus</taxon>
    </lineage>
</organism>
<evidence type="ECO:0000256" key="1">
    <source>
        <dbReference type="SAM" id="MobiDB-lite"/>
    </source>
</evidence>
<dbReference type="Gene3D" id="3.30.710.10">
    <property type="entry name" value="Potassium Channel Kv1.1, Chain A"/>
    <property type="match status" value="1"/>
</dbReference>
<dbReference type="SMART" id="SM00225">
    <property type="entry name" value="BTB"/>
    <property type="match status" value="1"/>
</dbReference>
<dbReference type="WBParaSite" id="BXY_0394400.1">
    <property type="protein sequence ID" value="BXY_0394400.1"/>
    <property type="gene ID" value="BXY_0394400"/>
</dbReference>
<dbReference type="SUPFAM" id="SSF54695">
    <property type="entry name" value="POZ domain"/>
    <property type="match status" value="1"/>
</dbReference>
<proteinExistence type="predicted"/>
<feature type="compositionally biased region" description="Basic and acidic residues" evidence="1">
    <location>
        <begin position="336"/>
        <end position="352"/>
    </location>
</feature>
<accession>A0A1I7RT90</accession>
<dbReference type="eggNOG" id="KOG1987">
    <property type="taxonomic scope" value="Eukaryota"/>
</dbReference>
<evidence type="ECO:0000313" key="5">
    <source>
        <dbReference type="Proteomes" id="UP000659654"/>
    </source>
</evidence>
<dbReference type="AlphaFoldDB" id="A0A1I7RT90"/>
<dbReference type="CDD" id="cd18186">
    <property type="entry name" value="BTB_POZ_ZBTB_KLHL-like"/>
    <property type="match status" value="1"/>
</dbReference>
<dbReference type="OrthoDB" id="5877862at2759"/>
<dbReference type="PANTHER" id="PTHR24413">
    <property type="entry name" value="SPECKLE-TYPE POZ PROTEIN"/>
    <property type="match status" value="1"/>
</dbReference>
<reference evidence="3" key="2">
    <citation type="submission" date="2020-09" db="EMBL/GenBank/DDBJ databases">
        <authorList>
            <person name="Kikuchi T."/>
        </authorList>
    </citation>
    <scope>NUCLEOTIDE SEQUENCE</scope>
    <source>
        <strain evidence="3">Ka4C1</strain>
    </source>
</reference>
<feature type="region of interest" description="Disordered" evidence="1">
    <location>
        <begin position="326"/>
        <end position="352"/>
    </location>
</feature>
<protein>
    <submittedName>
        <fullName evidence="3">(pine wood nematode) hypothetical protein</fullName>
    </submittedName>
    <submittedName>
        <fullName evidence="6">BTB domain-containing protein</fullName>
    </submittedName>
</protein>
<dbReference type="PROSITE" id="PS50097">
    <property type="entry name" value="BTB"/>
    <property type="match status" value="1"/>
</dbReference>
<dbReference type="Proteomes" id="UP000582659">
    <property type="component" value="Unassembled WGS sequence"/>
</dbReference>
<dbReference type="EMBL" id="CAJFDI010000005">
    <property type="protein sequence ID" value="CAD5231404.1"/>
    <property type="molecule type" value="Genomic_DNA"/>
</dbReference>
<dbReference type="Proteomes" id="UP000659654">
    <property type="component" value="Unassembled WGS sequence"/>
</dbReference>
<dbReference type="Proteomes" id="UP000095284">
    <property type="component" value="Unplaced"/>
</dbReference>
<feature type="domain" description="BTB" evidence="2">
    <location>
        <begin position="143"/>
        <end position="210"/>
    </location>
</feature>
<evidence type="ECO:0000313" key="6">
    <source>
        <dbReference type="WBParaSite" id="BXY_0394400.1"/>
    </source>
</evidence>